<dbReference type="Proteomes" id="UP001293718">
    <property type="component" value="Unassembled WGS sequence"/>
</dbReference>
<dbReference type="NCBIfam" id="NF002616">
    <property type="entry name" value="PRK02268.1-2"/>
    <property type="match status" value="1"/>
</dbReference>
<gene>
    <name evidence="3" type="ORF">SM757_32955</name>
</gene>
<dbReference type="HAMAP" id="MF_00771">
    <property type="entry name" value="UPF0310"/>
    <property type="match status" value="1"/>
</dbReference>
<comment type="similarity">
    <text evidence="1">Belongs to the UPF0310 family.</text>
</comment>
<dbReference type="SUPFAM" id="SSF88697">
    <property type="entry name" value="PUA domain-like"/>
    <property type="match status" value="1"/>
</dbReference>
<protein>
    <recommendedName>
        <fullName evidence="1">UPF0310 protein SM757_32955</fullName>
    </recommendedName>
</protein>
<evidence type="ECO:0000313" key="3">
    <source>
        <dbReference type="EMBL" id="MDZ5461396.1"/>
    </source>
</evidence>
<dbReference type="RefSeq" id="WP_322468570.1">
    <property type="nucleotide sequence ID" value="NZ_JAXOJX010000112.1"/>
</dbReference>
<comment type="caution">
    <text evidence="3">The sequence shown here is derived from an EMBL/GenBank/DDBJ whole genome shotgun (WGS) entry which is preliminary data.</text>
</comment>
<keyword evidence="4" id="KW-1185">Reference proteome</keyword>
<evidence type="ECO:0000313" key="4">
    <source>
        <dbReference type="Proteomes" id="UP001293718"/>
    </source>
</evidence>
<dbReference type="Gene3D" id="3.10.590.10">
    <property type="entry name" value="ph1033 like domains"/>
    <property type="match status" value="1"/>
</dbReference>
<dbReference type="CDD" id="cd21132">
    <property type="entry name" value="EVE-like"/>
    <property type="match status" value="1"/>
</dbReference>
<dbReference type="InterPro" id="IPR022996">
    <property type="entry name" value="UPF0310"/>
</dbReference>
<reference evidence="3 4" key="1">
    <citation type="submission" date="2023-11" db="EMBL/GenBank/DDBJ databases">
        <title>Draft genome of Azohydromonas lata strain H1 (DSM1123), a polyhydroxyalkanoate producer.</title>
        <authorList>
            <person name="Traversa D."/>
            <person name="D'Addabbo P."/>
            <person name="Pazzani C."/>
            <person name="Manzari C."/>
            <person name="Chiara M."/>
            <person name="Scrascia M."/>
        </authorList>
    </citation>
    <scope>NUCLEOTIDE SEQUENCE [LARGE SCALE GENOMIC DNA]</scope>
    <source>
        <strain evidence="3 4">H1</strain>
    </source>
</reference>
<dbReference type="InterPro" id="IPR015947">
    <property type="entry name" value="PUA-like_sf"/>
</dbReference>
<evidence type="ECO:0000256" key="1">
    <source>
        <dbReference type="HAMAP-Rule" id="MF_00771"/>
    </source>
</evidence>
<dbReference type="InterPro" id="IPR002740">
    <property type="entry name" value="EVE_domain"/>
</dbReference>
<dbReference type="EMBL" id="JAXOJX010000112">
    <property type="protein sequence ID" value="MDZ5461396.1"/>
    <property type="molecule type" value="Genomic_DNA"/>
</dbReference>
<dbReference type="Pfam" id="PF01878">
    <property type="entry name" value="EVE"/>
    <property type="match status" value="1"/>
</dbReference>
<feature type="domain" description="EVE" evidence="2">
    <location>
        <begin position="22"/>
        <end position="153"/>
    </location>
</feature>
<evidence type="ECO:0000259" key="2">
    <source>
        <dbReference type="Pfam" id="PF01878"/>
    </source>
</evidence>
<sequence length="171" mass="19262">MDFAPVEGVARKPLANAGRPTRYWIGVASREHVALGQAGGFCQLCHGKAQPLKRMSVGDWIIYYSPKEVMDESTPCQKFTAIGRVVGAEVYSFEMFPGFVPFRRDIDFLQAAQAPIRPMLHKLSFIQDKSRWGYSFRFGHLEIPRHDFEIIASAMLGYIPQGFLAYGMAPE</sequence>
<proteinExistence type="inferred from homology"/>
<organism evidence="3 4">
    <name type="scientific">Azohydromonas lata</name>
    <dbReference type="NCBI Taxonomy" id="45677"/>
    <lineage>
        <taxon>Bacteria</taxon>
        <taxon>Pseudomonadati</taxon>
        <taxon>Pseudomonadota</taxon>
        <taxon>Betaproteobacteria</taxon>
        <taxon>Burkholderiales</taxon>
        <taxon>Sphaerotilaceae</taxon>
        <taxon>Azohydromonas</taxon>
    </lineage>
</organism>
<accession>A0ABU5IR75</accession>
<name>A0ABU5IR75_9BURK</name>